<evidence type="ECO:0000313" key="2">
    <source>
        <dbReference type="Proteomes" id="UP001168642"/>
    </source>
</evidence>
<accession>A0ABT8VN16</accession>
<protein>
    <submittedName>
        <fullName evidence="1">Uncharacterized protein</fullName>
    </submittedName>
</protein>
<gene>
    <name evidence="1" type="ORF">QVZ41_00715</name>
</gene>
<dbReference type="EMBL" id="JAUMIT010000001">
    <property type="protein sequence ID" value="MDO3693369.1"/>
    <property type="molecule type" value="Genomic_DNA"/>
</dbReference>
<name>A0ABT8VN16_9FLAO</name>
<reference evidence="1" key="1">
    <citation type="submission" date="2023-07" db="EMBL/GenBank/DDBJ databases">
        <title>Wenyingzhuangia sp. chi5 genome sequencing and assembly.</title>
        <authorList>
            <person name="Park S."/>
        </authorList>
    </citation>
    <scope>NUCLEOTIDE SEQUENCE</scope>
    <source>
        <strain evidence="1">Chi5</strain>
    </source>
</reference>
<keyword evidence="2" id="KW-1185">Reference proteome</keyword>
<organism evidence="1 2">
    <name type="scientific">Wenyingzhuangia gilva</name>
    <dbReference type="NCBI Taxonomy" id="3057677"/>
    <lineage>
        <taxon>Bacteria</taxon>
        <taxon>Pseudomonadati</taxon>
        <taxon>Bacteroidota</taxon>
        <taxon>Flavobacteriia</taxon>
        <taxon>Flavobacteriales</taxon>
        <taxon>Flavobacteriaceae</taxon>
        <taxon>Wenyingzhuangia</taxon>
    </lineage>
</organism>
<dbReference type="Proteomes" id="UP001168642">
    <property type="component" value="Unassembled WGS sequence"/>
</dbReference>
<evidence type="ECO:0000313" key="1">
    <source>
        <dbReference type="EMBL" id="MDO3693369.1"/>
    </source>
</evidence>
<proteinExistence type="predicted"/>
<comment type="caution">
    <text evidence="1">The sequence shown here is derived from an EMBL/GenBank/DDBJ whole genome shotgun (WGS) entry which is preliminary data.</text>
</comment>
<sequence length="165" mass="19687">MRSLLIMFFTFSYQFNIEFFESKFLEGTPHKRDISSDSIQIKYWDSNKVFEYKFSIINDSIYNYSLKGKSTLINKIKVEKIKKYINMFFESKNKQIELDRIKNKGFLDIGTYSELKILFFVNGYIVQKEVVILGSDTHKIIYSSEFMNFLKIIRNICESIDTKHL</sequence>
<dbReference type="RefSeq" id="WP_302882640.1">
    <property type="nucleotide sequence ID" value="NZ_JAUMIT010000001.1"/>
</dbReference>